<dbReference type="EMBL" id="GG663743">
    <property type="protein sequence ID" value="EEH54750.1"/>
    <property type="molecule type" value="Genomic_DNA"/>
</dbReference>
<evidence type="ECO:0000256" key="1">
    <source>
        <dbReference type="ARBA" id="ARBA00007753"/>
    </source>
</evidence>
<evidence type="ECO:0000313" key="4">
    <source>
        <dbReference type="Proteomes" id="UP000001876"/>
    </source>
</evidence>
<dbReference type="STRING" id="564608.C1MYU3"/>
<feature type="region of interest" description="Disordered" evidence="2">
    <location>
        <begin position="408"/>
        <end position="436"/>
    </location>
</feature>
<comment type="similarity">
    <text evidence="1">Belongs to the FAM228 family.</text>
</comment>
<dbReference type="OrthoDB" id="547133at2759"/>
<name>C1MYU3_MICPC</name>
<protein>
    <submittedName>
        <fullName evidence="3">Predicted protein</fullName>
    </submittedName>
</protein>
<dbReference type="RefSeq" id="XP_003061100.1">
    <property type="nucleotide sequence ID" value="XM_003061054.1"/>
</dbReference>
<evidence type="ECO:0000256" key="2">
    <source>
        <dbReference type="SAM" id="MobiDB-lite"/>
    </source>
</evidence>
<feature type="compositionally biased region" description="Basic and acidic residues" evidence="2">
    <location>
        <begin position="597"/>
        <end position="612"/>
    </location>
</feature>
<dbReference type="Proteomes" id="UP000001876">
    <property type="component" value="Unassembled WGS sequence"/>
</dbReference>
<feature type="region of interest" description="Disordered" evidence="2">
    <location>
        <begin position="553"/>
        <end position="612"/>
    </location>
</feature>
<dbReference type="PANTHER" id="PTHR28584">
    <property type="entry name" value="FAMILY WITH SEQUENCE SIMILARITY 228 MEMBER A"/>
    <property type="match status" value="1"/>
</dbReference>
<sequence>MDSESDSEDEPSPYDSPMAEEPDPAGSISAASAGGEGEAERDAASPAAEEEEEREDHDAAVSEPDSEADSLRAREDAEAAEWLGTPTKKEELWAAEKKEREAKYAQMEDDILKAFQRKKMERAVRAHERFESMLDDVMSGIDGVKKDAETPSGILHEMDDMVDKRRAAYERKREEIHDEWQSDVFDRIQRQVKAHVDAIDPEELSDRLRAYHDEYYERDREKQEYNHRSGLFLDECLAYDYDAFEKNRAHAFQYTIDSLRDPTKRDVHKFVKEKLAAGLIKREAALAGTTPKYTLESKHWNNLKYTMHGRYVDEDGNALAPDAAIPGYFRQCDTETGEKMWNRHTADLTQYDAPTGNEFANAEWERWRGTQHVQMDYGPHGKLSLKGESSWKDYRGGERMRELVEQRRPPGVTGGDYELEKKPHKTSMRDEPGIPGLEGRGNLFGVTQMHSLPPRERASDQRLDSKGDAWRRYGAGSGLRAPIPPPCEVRRNFDSLQEYISEQQPTFFKRSHPSELFGDRWLDLKGKDPVHGRRQSTYADQNGMYKMLTHSHEYDLRETRPTGPTREQKAWEAGGPAAGGSGSQRRSFISGGGGGLMKRDKGRGFEYERSQR</sequence>
<proteinExistence type="inferred from homology"/>
<dbReference type="KEGG" id="mpp:MICPUCDRAFT_60485"/>
<gene>
    <name evidence="3" type="ORF">MICPUCDRAFT_60485</name>
</gene>
<accession>C1MYU3</accession>
<feature type="compositionally biased region" description="Acidic residues" evidence="2">
    <location>
        <begin position="1"/>
        <end position="23"/>
    </location>
</feature>
<keyword evidence="4" id="KW-1185">Reference proteome</keyword>
<organism evidence="4">
    <name type="scientific">Micromonas pusilla (strain CCMP1545)</name>
    <name type="common">Picoplanktonic green alga</name>
    <dbReference type="NCBI Taxonomy" id="564608"/>
    <lineage>
        <taxon>Eukaryota</taxon>
        <taxon>Viridiplantae</taxon>
        <taxon>Chlorophyta</taxon>
        <taxon>Mamiellophyceae</taxon>
        <taxon>Mamiellales</taxon>
        <taxon>Mamiellaceae</taxon>
        <taxon>Micromonas</taxon>
    </lineage>
</organism>
<dbReference type="InterPro" id="IPR040046">
    <property type="entry name" value="FAM228"/>
</dbReference>
<feature type="region of interest" description="Disordered" evidence="2">
    <location>
        <begin position="1"/>
        <end position="90"/>
    </location>
</feature>
<reference evidence="3 4" key="1">
    <citation type="journal article" date="2009" name="Science">
        <title>Green evolution and dynamic adaptations revealed by genomes of the marine picoeukaryotes Micromonas.</title>
        <authorList>
            <person name="Worden A.Z."/>
            <person name="Lee J.H."/>
            <person name="Mock T."/>
            <person name="Rouze P."/>
            <person name="Simmons M.P."/>
            <person name="Aerts A.L."/>
            <person name="Allen A.E."/>
            <person name="Cuvelier M.L."/>
            <person name="Derelle E."/>
            <person name="Everett M.V."/>
            <person name="Foulon E."/>
            <person name="Grimwood J."/>
            <person name="Gundlach H."/>
            <person name="Henrissat B."/>
            <person name="Napoli C."/>
            <person name="McDonald S.M."/>
            <person name="Parker M.S."/>
            <person name="Rombauts S."/>
            <person name="Salamov A."/>
            <person name="Von Dassow P."/>
            <person name="Badger J.H."/>
            <person name="Coutinho P.M."/>
            <person name="Demir E."/>
            <person name="Dubchak I."/>
            <person name="Gentemann C."/>
            <person name="Eikrem W."/>
            <person name="Gready J.E."/>
            <person name="John U."/>
            <person name="Lanier W."/>
            <person name="Lindquist E.A."/>
            <person name="Lucas S."/>
            <person name="Mayer K.F."/>
            <person name="Moreau H."/>
            <person name="Not F."/>
            <person name="Otillar R."/>
            <person name="Panaud O."/>
            <person name="Pangilinan J."/>
            <person name="Paulsen I."/>
            <person name="Piegu B."/>
            <person name="Poliakov A."/>
            <person name="Robbens S."/>
            <person name="Schmutz J."/>
            <person name="Toulza E."/>
            <person name="Wyss T."/>
            <person name="Zelensky A."/>
            <person name="Zhou K."/>
            <person name="Armbrust E.V."/>
            <person name="Bhattacharya D."/>
            <person name="Goodenough U.W."/>
            <person name="Van de Peer Y."/>
            <person name="Grigoriev I.V."/>
        </authorList>
    </citation>
    <scope>NUCLEOTIDE SEQUENCE [LARGE SCALE GENOMIC DNA]</scope>
    <source>
        <strain evidence="3 4">CCMP1545</strain>
    </source>
</reference>
<dbReference type="PANTHER" id="PTHR28584:SF1">
    <property type="entry name" value="PROTEIN FAM228B"/>
    <property type="match status" value="1"/>
</dbReference>
<dbReference type="AlphaFoldDB" id="C1MYU3"/>
<dbReference type="GeneID" id="9686282"/>
<dbReference type="eggNOG" id="ENOG502SG3R">
    <property type="taxonomic scope" value="Eukaryota"/>
</dbReference>
<evidence type="ECO:0000313" key="3">
    <source>
        <dbReference type="EMBL" id="EEH54750.1"/>
    </source>
</evidence>
<feature type="compositionally biased region" description="Basic and acidic residues" evidence="2">
    <location>
        <begin position="553"/>
        <end position="570"/>
    </location>
</feature>